<evidence type="ECO:0000313" key="3">
    <source>
        <dbReference type="Proteomes" id="UP000076321"/>
    </source>
</evidence>
<reference evidence="2 4" key="2">
    <citation type="submission" date="2016-11" db="EMBL/GenBank/DDBJ databases">
        <title>Genome sequencing of Amycolatopsis regifaucium.</title>
        <authorList>
            <person name="Mayilraj S."/>
            <person name="Kaur N."/>
        </authorList>
    </citation>
    <scope>NUCLEOTIDE SEQUENCE [LARGE SCALE GENOMIC DNA]</scope>
    <source>
        <strain evidence="2 4">GY080</strain>
    </source>
</reference>
<dbReference type="RefSeq" id="WP_061990212.1">
    <property type="nucleotide sequence ID" value="NZ_FOPQ01000035.1"/>
</dbReference>
<proteinExistence type="predicted"/>
<protein>
    <submittedName>
        <fullName evidence="1">Uncharacterized protein</fullName>
    </submittedName>
</protein>
<dbReference type="EMBL" id="LOBU02000050">
    <property type="protein sequence ID" value="OKA03095.1"/>
    <property type="molecule type" value="Genomic_DNA"/>
</dbReference>
<dbReference type="Proteomes" id="UP000186883">
    <property type="component" value="Unassembled WGS sequence"/>
</dbReference>
<gene>
    <name evidence="2" type="ORF">ATP06_0238015</name>
    <name evidence="1" type="ORF">AVL48_37850</name>
</gene>
<keyword evidence="4" id="KW-1185">Reference proteome</keyword>
<dbReference type="Proteomes" id="UP000076321">
    <property type="component" value="Unassembled WGS sequence"/>
</dbReference>
<comment type="caution">
    <text evidence="1">The sequence shown here is derived from an EMBL/GenBank/DDBJ whole genome shotgun (WGS) entry which is preliminary data.</text>
</comment>
<dbReference type="EMBL" id="LQCI01000041">
    <property type="protein sequence ID" value="KZB80887.1"/>
    <property type="molecule type" value="Genomic_DNA"/>
</dbReference>
<accession>A0A154M994</accession>
<evidence type="ECO:0000313" key="2">
    <source>
        <dbReference type="EMBL" id="OKA03095.1"/>
    </source>
</evidence>
<sequence>MGLASFDARPTVISARCRYTYAYAQADPLNNSDPTGAVSKGCVNAGVTSILGLLGTTATYDVSAATGGVTAGLAVGSTVATVTAISNAALACRK</sequence>
<name>A0A154M994_9PSEU</name>
<dbReference type="AlphaFoldDB" id="A0A154M994"/>
<evidence type="ECO:0000313" key="1">
    <source>
        <dbReference type="EMBL" id="KZB80887.1"/>
    </source>
</evidence>
<reference evidence="1 3" key="1">
    <citation type="submission" date="2015-12" db="EMBL/GenBank/DDBJ databases">
        <title>Amycolatopsis regifaucium genome sequencing and assembly.</title>
        <authorList>
            <person name="Mayilraj S."/>
        </authorList>
    </citation>
    <scope>NUCLEOTIDE SEQUENCE [LARGE SCALE GENOMIC DNA]</scope>
    <source>
        <strain evidence="1 3">GY080</strain>
    </source>
</reference>
<evidence type="ECO:0000313" key="4">
    <source>
        <dbReference type="Proteomes" id="UP000186883"/>
    </source>
</evidence>
<organism evidence="1 3">
    <name type="scientific">Amycolatopsis regifaucium</name>
    <dbReference type="NCBI Taxonomy" id="546365"/>
    <lineage>
        <taxon>Bacteria</taxon>
        <taxon>Bacillati</taxon>
        <taxon>Actinomycetota</taxon>
        <taxon>Actinomycetes</taxon>
        <taxon>Pseudonocardiales</taxon>
        <taxon>Pseudonocardiaceae</taxon>
        <taxon>Amycolatopsis</taxon>
    </lineage>
</organism>